<protein>
    <submittedName>
        <fullName evidence="9">Uncharacterized protein</fullName>
    </submittedName>
</protein>
<dbReference type="Gene3D" id="3.40.50.300">
    <property type="entry name" value="P-loop containing nucleotide triphosphate hydrolases"/>
    <property type="match status" value="1"/>
</dbReference>
<keyword evidence="10" id="KW-1185">Reference proteome</keyword>
<keyword evidence="2" id="KW-0808">Transferase</keyword>
<comment type="caution">
    <text evidence="9">The sequence shown here is derived from an EMBL/GenBank/DDBJ whole genome shotgun (WGS) entry which is preliminary data.</text>
</comment>
<keyword evidence="8" id="KW-0325">Glycoprotein</keyword>
<organism evidence="9 10">
    <name type="scientific">Owenia fusiformis</name>
    <name type="common">Polychaete worm</name>
    <dbReference type="NCBI Taxonomy" id="6347"/>
    <lineage>
        <taxon>Eukaryota</taxon>
        <taxon>Metazoa</taxon>
        <taxon>Spiralia</taxon>
        <taxon>Lophotrochozoa</taxon>
        <taxon>Annelida</taxon>
        <taxon>Polychaeta</taxon>
        <taxon>Sedentaria</taxon>
        <taxon>Canalipalpata</taxon>
        <taxon>Sabellida</taxon>
        <taxon>Oweniida</taxon>
        <taxon>Oweniidae</taxon>
        <taxon>Owenia</taxon>
    </lineage>
</organism>
<evidence type="ECO:0000313" key="9">
    <source>
        <dbReference type="EMBL" id="CAH1801701.1"/>
    </source>
</evidence>
<dbReference type="GO" id="GO:0000139">
    <property type="term" value="C:Golgi membrane"/>
    <property type="evidence" value="ECO:0007669"/>
    <property type="project" value="UniProtKB-SubCell"/>
</dbReference>
<keyword evidence="5" id="KW-1133">Transmembrane helix</keyword>
<dbReference type="Proteomes" id="UP000749559">
    <property type="component" value="Unassembled WGS sequence"/>
</dbReference>
<evidence type="ECO:0000256" key="6">
    <source>
        <dbReference type="ARBA" id="ARBA00023034"/>
    </source>
</evidence>
<reference evidence="9" key="1">
    <citation type="submission" date="2022-03" db="EMBL/GenBank/DDBJ databases">
        <authorList>
            <person name="Martin C."/>
        </authorList>
    </citation>
    <scope>NUCLEOTIDE SEQUENCE</scope>
</reference>
<keyword evidence="4" id="KW-0735">Signal-anchor</keyword>
<dbReference type="InterPro" id="IPR007734">
    <property type="entry name" value="Heparan_SO4_2-O-STrfase"/>
</dbReference>
<name>A0A8S4Q7A0_OWEFU</name>
<evidence type="ECO:0000256" key="8">
    <source>
        <dbReference type="ARBA" id="ARBA00023180"/>
    </source>
</evidence>
<dbReference type="EMBL" id="CAIIXF020000012">
    <property type="protein sequence ID" value="CAH1801701.1"/>
    <property type="molecule type" value="Genomic_DNA"/>
</dbReference>
<keyword evidence="7" id="KW-0472">Membrane</keyword>
<gene>
    <name evidence="9" type="ORF">OFUS_LOCUS25468</name>
</gene>
<sequence>MDRSPAYRDVFNRTDDDCRITMEECYQKLLNNQSNTCSLKSTSYSIWFCGHDVPKNECNVQTAKRHIESFYGFIGFLEYYEASLDLLARIYPKLFHDVRKILATLKIHNKTIGIHKVRPSNPKVIDYIKNVILKTDYDIYRFTLHRFYGIAKLHGVRINHY</sequence>
<evidence type="ECO:0000256" key="7">
    <source>
        <dbReference type="ARBA" id="ARBA00023136"/>
    </source>
</evidence>
<dbReference type="AlphaFoldDB" id="A0A8S4Q7A0"/>
<dbReference type="InterPro" id="IPR027417">
    <property type="entry name" value="P-loop_NTPase"/>
</dbReference>
<keyword evidence="6" id="KW-0333">Golgi apparatus</keyword>
<evidence type="ECO:0000256" key="5">
    <source>
        <dbReference type="ARBA" id="ARBA00022989"/>
    </source>
</evidence>
<keyword evidence="3" id="KW-0812">Transmembrane</keyword>
<accession>A0A8S4Q7A0</accession>
<dbReference type="PANTHER" id="PTHR12129:SF15">
    <property type="entry name" value="URONYL 2-SULFOTRANSFERASE"/>
    <property type="match status" value="1"/>
</dbReference>
<evidence type="ECO:0000313" key="10">
    <source>
        <dbReference type="Proteomes" id="UP000749559"/>
    </source>
</evidence>
<evidence type="ECO:0000256" key="3">
    <source>
        <dbReference type="ARBA" id="ARBA00022692"/>
    </source>
</evidence>
<dbReference type="GO" id="GO:0008146">
    <property type="term" value="F:sulfotransferase activity"/>
    <property type="evidence" value="ECO:0007669"/>
    <property type="project" value="InterPro"/>
</dbReference>
<proteinExistence type="predicted"/>
<comment type="subcellular location">
    <subcellularLocation>
        <location evidence="1">Golgi apparatus membrane</location>
        <topology evidence="1">Single-pass type II membrane protein</topology>
    </subcellularLocation>
</comment>
<evidence type="ECO:0000256" key="4">
    <source>
        <dbReference type="ARBA" id="ARBA00022968"/>
    </source>
</evidence>
<evidence type="ECO:0000256" key="2">
    <source>
        <dbReference type="ARBA" id="ARBA00022679"/>
    </source>
</evidence>
<evidence type="ECO:0000256" key="1">
    <source>
        <dbReference type="ARBA" id="ARBA00004323"/>
    </source>
</evidence>
<dbReference type="PANTHER" id="PTHR12129">
    <property type="entry name" value="HEPARAN SULFATE 2-O-SULFOTRANSFERASE"/>
    <property type="match status" value="1"/>
</dbReference>